<reference evidence="2" key="1">
    <citation type="submission" date="2010-08" db="EMBL/GenBank/DDBJ databases">
        <authorList>
            <consortium name="Caenorhabditis japonica Sequencing Consortium"/>
            <person name="Wilson R.K."/>
        </authorList>
    </citation>
    <scope>NUCLEOTIDE SEQUENCE [LARGE SCALE GENOMIC DNA]</scope>
    <source>
        <strain evidence="2">DF5081</strain>
    </source>
</reference>
<keyword evidence="2" id="KW-1185">Reference proteome</keyword>
<evidence type="ECO:0000313" key="1">
    <source>
        <dbReference type="EnsemblMetazoa" id="CJA34856.1"/>
    </source>
</evidence>
<protein>
    <submittedName>
        <fullName evidence="1">Uncharacterized protein</fullName>
    </submittedName>
</protein>
<dbReference type="EnsemblMetazoa" id="CJA34856.1">
    <property type="protein sequence ID" value="CJA34856.1"/>
    <property type="gene ID" value="WBGene00210703"/>
</dbReference>
<reference evidence="1" key="2">
    <citation type="submission" date="2022-06" db="UniProtKB">
        <authorList>
            <consortium name="EnsemblMetazoa"/>
        </authorList>
    </citation>
    <scope>IDENTIFICATION</scope>
    <source>
        <strain evidence="1">DF5081</strain>
    </source>
</reference>
<dbReference type="AlphaFoldDB" id="A0A8R1IHP1"/>
<proteinExistence type="predicted"/>
<evidence type="ECO:0000313" key="2">
    <source>
        <dbReference type="Proteomes" id="UP000005237"/>
    </source>
</evidence>
<name>A0A8R1IHP1_CAEJA</name>
<organism evidence="1 2">
    <name type="scientific">Caenorhabditis japonica</name>
    <dbReference type="NCBI Taxonomy" id="281687"/>
    <lineage>
        <taxon>Eukaryota</taxon>
        <taxon>Metazoa</taxon>
        <taxon>Ecdysozoa</taxon>
        <taxon>Nematoda</taxon>
        <taxon>Chromadorea</taxon>
        <taxon>Rhabditida</taxon>
        <taxon>Rhabditina</taxon>
        <taxon>Rhabditomorpha</taxon>
        <taxon>Rhabditoidea</taxon>
        <taxon>Rhabditidae</taxon>
        <taxon>Peloderinae</taxon>
        <taxon>Caenorhabditis</taxon>
    </lineage>
</organism>
<dbReference type="Proteomes" id="UP000005237">
    <property type="component" value="Unassembled WGS sequence"/>
</dbReference>
<sequence>MSQVFKFSTVLSEGKKIKCETCNAYLHNHVSLSIKINLLRAHLRSSCRRRAMTYSMEIDGISVSLPSAIERIKGEASNYCRLYYRSLDTIKQLRSENDVLRAQLHDADETIRDIDAFDRPVPGCEGNSETSNRLQPLATSVFIK</sequence>
<accession>A0A8R1IHP1</accession>